<dbReference type="EMBL" id="CAVMBE010000002">
    <property type="protein sequence ID" value="CAK3789293.1"/>
    <property type="molecule type" value="Genomic_DNA"/>
</dbReference>
<sequence>MATDLPSAAARVFGIVEIAEKIFLQIDFVGVLKCQRVDKQFNRVIRDSVALQQNLHLAPIPGNPPKELLPVLPQHMTLSKSGDELIVSPLSELRSRIPGKTVNKEAIAYTLASWRKMLVTQPPSQAAIYAHRCKFEDDWRVDHDIGGTVIVGWLPSEADIKLGDVESVANELFEERGIHCEDCIRPWPSMITAFKL</sequence>
<protein>
    <recommendedName>
        <fullName evidence="3">F-box domain-containing protein</fullName>
    </recommendedName>
</protein>
<gene>
    <name evidence="1" type="ORF">LECACI_7A000679</name>
</gene>
<accession>A0AAI8W1J8</accession>
<comment type="caution">
    <text evidence="1">The sequence shown here is derived from an EMBL/GenBank/DDBJ whole genome shotgun (WGS) entry which is preliminary data.</text>
</comment>
<keyword evidence="2" id="KW-1185">Reference proteome</keyword>
<evidence type="ECO:0008006" key="3">
    <source>
        <dbReference type="Google" id="ProtNLM"/>
    </source>
</evidence>
<organism evidence="1 2">
    <name type="scientific">Lecanosticta acicola</name>
    <dbReference type="NCBI Taxonomy" id="111012"/>
    <lineage>
        <taxon>Eukaryota</taxon>
        <taxon>Fungi</taxon>
        <taxon>Dikarya</taxon>
        <taxon>Ascomycota</taxon>
        <taxon>Pezizomycotina</taxon>
        <taxon>Dothideomycetes</taxon>
        <taxon>Dothideomycetidae</taxon>
        <taxon>Mycosphaerellales</taxon>
        <taxon>Mycosphaerellaceae</taxon>
        <taxon>Lecanosticta</taxon>
    </lineage>
</organism>
<dbReference type="AlphaFoldDB" id="A0AAI8W1J8"/>
<evidence type="ECO:0000313" key="1">
    <source>
        <dbReference type="EMBL" id="CAK3789293.1"/>
    </source>
</evidence>
<proteinExistence type="predicted"/>
<dbReference type="Proteomes" id="UP001296104">
    <property type="component" value="Unassembled WGS sequence"/>
</dbReference>
<name>A0AAI8W1J8_9PEZI</name>
<reference evidence="1" key="1">
    <citation type="submission" date="2023-11" db="EMBL/GenBank/DDBJ databases">
        <authorList>
            <person name="Alioto T."/>
            <person name="Alioto T."/>
            <person name="Gomez Garrido J."/>
        </authorList>
    </citation>
    <scope>NUCLEOTIDE SEQUENCE</scope>
</reference>
<evidence type="ECO:0000313" key="2">
    <source>
        <dbReference type="Proteomes" id="UP001296104"/>
    </source>
</evidence>